<dbReference type="RefSeq" id="WP_128501287.1">
    <property type="nucleotide sequence ID" value="NZ_CP035107.1"/>
</dbReference>
<gene>
    <name evidence="3" type="ORF">EQP59_05420</name>
</gene>
<sequence>MIKGTTYIRVRYGETDQMGYAYYGNYAQYFEVGRAELLRNIGLNYKHLEEQGIMTPVLSLFCKYIAPAKYDDELCIETCIPEIPTGARIKFTYQITNQEGKLLTIGETELVFVDMKTGRPTSVPPIFKETLQKLMPQNGS</sequence>
<dbReference type="PANTHER" id="PTHR31793:SF27">
    <property type="entry name" value="NOVEL THIOESTERASE SUPERFAMILY DOMAIN AND SAPOSIN A-TYPE DOMAIN CONTAINING PROTEIN (0610012H03RIK)"/>
    <property type="match status" value="1"/>
</dbReference>
<proteinExistence type="inferred from homology"/>
<keyword evidence="2" id="KW-0378">Hydrolase</keyword>
<reference evidence="3 4" key="1">
    <citation type="submission" date="2019-01" db="EMBL/GenBank/DDBJ databases">
        <title>Whole Genome of Ornithobacterium rhinotracheale FARPER-174b.</title>
        <authorList>
            <person name="Tataje-Lavanda L.A."/>
            <person name="Montalvan A."/>
            <person name="Montesinos R."/>
            <person name="Zimic M."/>
            <person name="Fernandez-Sanchez M."/>
            <person name="Fernandez-Diaz M."/>
        </authorList>
    </citation>
    <scope>NUCLEOTIDE SEQUENCE [LARGE SCALE GENOMIC DNA]</scope>
    <source>
        <strain evidence="3 4">FARPER-174b</strain>
    </source>
</reference>
<organism evidence="3 4">
    <name type="scientific">Ornithobacterium rhinotracheale</name>
    <dbReference type="NCBI Taxonomy" id="28251"/>
    <lineage>
        <taxon>Bacteria</taxon>
        <taxon>Pseudomonadati</taxon>
        <taxon>Bacteroidota</taxon>
        <taxon>Flavobacteriia</taxon>
        <taxon>Flavobacteriales</taxon>
        <taxon>Weeksellaceae</taxon>
        <taxon>Ornithobacterium</taxon>
    </lineage>
</organism>
<dbReference type="AlphaFoldDB" id="A0A410JRM8"/>
<dbReference type="CDD" id="cd00586">
    <property type="entry name" value="4HBT"/>
    <property type="match status" value="1"/>
</dbReference>
<evidence type="ECO:0000313" key="3">
    <source>
        <dbReference type="EMBL" id="QAR30813.1"/>
    </source>
</evidence>
<dbReference type="PANTHER" id="PTHR31793">
    <property type="entry name" value="4-HYDROXYBENZOYL-COA THIOESTERASE FAMILY MEMBER"/>
    <property type="match status" value="1"/>
</dbReference>
<accession>A0A410JRM8</accession>
<dbReference type="Proteomes" id="UP000287701">
    <property type="component" value="Chromosome"/>
</dbReference>
<dbReference type="Gene3D" id="3.10.129.10">
    <property type="entry name" value="Hotdog Thioesterase"/>
    <property type="match status" value="1"/>
</dbReference>
<dbReference type="NCBIfam" id="TIGR00051">
    <property type="entry name" value="YbgC/FadM family acyl-CoA thioesterase"/>
    <property type="match status" value="1"/>
</dbReference>
<dbReference type="GO" id="GO:0047617">
    <property type="term" value="F:fatty acyl-CoA hydrolase activity"/>
    <property type="evidence" value="ECO:0007669"/>
    <property type="project" value="TreeGrafter"/>
</dbReference>
<dbReference type="InterPro" id="IPR006684">
    <property type="entry name" value="YbgC/YbaW"/>
</dbReference>
<name>A0A410JRM8_ORNRH</name>
<dbReference type="OrthoDB" id="9800856at2"/>
<dbReference type="SUPFAM" id="SSF54637">
    <property type="entry name" value="Thioesterase/thiol ester dehydrase-isomerase"/>
    <property type="match status" value="1"/>
</dbReference>
<evidence type="ECO:0000256" key="2">
    <source>
        <dbReference type="ARBA" id="ARBA00022801"/>
    </source>
</evidence>
<dbReference type="InterPro" id="IPR029069">
    <property type="entry name" value="HotDog_dom_sf"/>
</dbReference>
<evidence type="ECO:0000313" key="4">
    <source>
        <dbReference type="Proteomes" id="UP000287701"/>
    </source>
</evidence>
<dbReference type="Pfam" id="PF13279">
    <property type="entry name" value="4HBT_2"/>
    <property type="match status" value="1"/>
</dbReference>
<dbReference type="EMBL" id="CP035107">
    <property type="protein sequence ID" value="QAR30813.1"/>
    <property type="molecule type" value="Genomic_DNA"/>
</dbReference>
<protein>
    <submittedName>
        <fullName evidence="3">Acyl-CoA thioesterase</fullName>
    </submittedName>
</protein>
<comment type="similarity">
    <text evidence="1">Belongs to the 4-hydroxybenzoyl-CoA thioesterase family.</text>
</comment>
<dbReference type="PIRSF" id="PIRSF003230">
    <property type="entry name" value="YbgC"/>
    <property type="match status" value="1"/>
</dbReference>
<evidence type="ECO:0000256" key="1">
    <source>
        <dbReference type="ARBA" id="ARBA00005953"/>
    </source>
</evidence>
<dbReference type="InterPro" id="IPR050563">
    <property type="entry name" value="4-hydroxybenzoyl-CoA_TE"/>
</dbReference>